<dbReference type="Pfam" id="PF01339">
    <property type="entry name" value="CheB_methylest"/>
    <property type="match status" value="1"/>
</dbReference>
<dbReference type="NCBIfam" id="NF001965">
    <property type="entry name" value="PRK00742.1"/>
    <property type="match status" value="1"/>
</dbReference>
<dbReference type="InterPro" id="IPR000673">
    <property type="entry name" value="Sig_transdc_resp-reg_Me-estase"/>
</dbReference>
<keyword evidence="9" id="KW-1185">Reference proteome</keyword>
<evidence type="ECO:0000256" key="5">
    <source>
        <dbReference type="PROSITE-ProRule" id="PRU00169"/>
    </source>
</evidence>
<dbReference type="Proteomes" id="UP001321582">
    <property type="component" value="Chromosome"/>
</dbReference>
<dbReference type="GO" id="GO:0000156">
    <property type="term" value="F:phosphorelay response regulator activity"/>
    <property type="evidence" value="ECO:0007669"/>
    <property type="project" value="InterPro"/>
</dbReference>
<dbReference type="GO" id="GO:0008984">
    <property type="term" value="F:protein-glutamate methylesterase activity"/>
    <property type="evidence" value="ECO:0007669"/>
    <property type="project" value="UniProtKB-UniRule"/>
</dbReference>
<evidence type="ECO:0000256" key="3">
    <source>
        <dbReference type="HAMAP-Rule" id="MF_00099"/>
    </source>
</evidence>
<evidence type="ECO:0000313" key="8">
    <source>
        <dbReference type="EMBL" id="BDU50126.1"/>
    </source>
</evidence>
<dbReference type="EC" id="3.1.1.61" evidence="3"/>
<evidence type="ECO:0000259" key="7">
    <source>
        <dbReference type="PROSITE" id="PS50122"/>
    </source>
</evidence>
<accession>A0AAU9D2A2</accession>
<dbReference type="Pfam" id="PF00072">
    <property type="entry name" value="Response_reg"/>
    <property type="match status" value="1"/>
</dbReference>
<name>A0AAU9D2A2_9FUSO</name>
<comment type="subcellular location">
    <subcellularLocation>
        <location evidence="3">Cytoplasm</location>
    </subcellularLocation>
</comment>
<keyword evidence="3 4" id="KW-0145">Chemotaxis</keyword>
<evidence type="ECO:0000256" key="2">
    <source>
        <dbReference type="ARBA" id="ARBA00048267"/>
    </source>
</evidence>
<dbReference type="PANTHER" id="PTHR42872:SF3">
    <property type="entry name" value="PROTEIN-GLUTAMATE METHYLESTERASE_PROTEIN-GLUTAMINE GLUTAMINASE 1"/>
    <property type="match status" value="1"/>
</dbReference>
<dbReference type="EC" id="3.5.1.44" evidence="3"/>
<dbReference type="PROSITE" id="PS50122">
    <property type="entry name" value="CHEB"/>
    <property type="match status" value="1"/>
</dbReference>
<comment type="catalytic activity">
    <reaction evidence="2 3">
        <text>[protein]-L-glutamate 5-O-methyl ester + H2O = L-glutamyl-[protein] + methanol + H(+)</text>
        <dbReference type="Rhea" id="RHEA:23236"/>
        <dbReference type="Rhea" id="RHEA-COMP:10208"/>
        <dbReference type="Rhea" id="RHEA-COMP:10311"/>
        <dbReference type="ChEBI" id="CHEBI:15377"/>
        <dbReference type="ChEBI" id="CHEBI:15378"/>
        <dbReference type="ChEBI" id="CHEBI:17790"/>
        <dbReference type="ChEBI" id="CHEBI:29973"/>
        <dbReference type="ChEBI" id="CHEBI:82795"/>
        <dbReference type="EC" id="3.1.1.61"/>
    </reaction>
</comment>
<dbReference type="KEGG" id="haby:HLVA_06950"/>
<dbReference type="InterPro" id="IPR001789">
    <property type="entry name" value="Sig_transdc_resp-reg_receiver"/>
</dbReference>
<feature type="domain" description="CheB-type methylesterase" evidence="7">
    <location>
        <begin position="163"/>
        <end position="356"/>
    </location>
</feature>
<proteinExistence type="inferred from homology"/>
<comment type="similarity">
    <text evidence="3">Belongs to the CheB family.</text>
</comment>
<comment type="catalytic activity">
    <reaction evidence="3">
        <text>L-glutaminyl-[protein] + H2O = L-glutamyl-[protein] + NH4(+)</text>
        <dbReference type="Rhea" id="RHEA:16441"/>
        <dbReference type="Rhea" id="RHEA-COMP:10207"/>
        <dbReference type="Rhea" id="RHEA-COMP:10208"/>
        <dbReference type="ChEBI" id="CHEBI:15377"/>
        <dbReference type="ChEBI" id="CHEBI:28938"/>
        <dbReference type="ChEBI" id="CHEBI:29973"/>
        <dbReference type="ChEBI" id="CHEBI:30011"/>
        <dbReference type="EC" id="3.5.1.44"/>
    </reaction>
</comment>
<dbReference type="PANTHER" id="PTHR42872">
    <property type="entry name" value="PROTEIN-GLUTAMATE METHYLESTERASE/PROTEIN-GLUTAMINE GLUTAMINASE"/>
    <property type="match status" value="1"/>
</dbReference>
<feature type="active site" evidence="3 4">
    <location>
        <position position="298"/>
    </location>
</feature>
<dbReference type="PIRSF" id="PIRSF000876">
    <property type="entry name" value="RR_chemtxs_CheB"/>
    <property type="match status" value="1"/>
</dbReference>
<dbReference type="Gene3D" id="3.40.50.2300">
    <property type="match status" value="1"/>
</dbReference>
<evidence type="ECO:0000256" key="1">
    <source>
        <dbReference type="ARBA" id="ARBA00022801"/>
    </source>
</evidence>
<dbReference type="AlphaFoldDB" id="A0AAU9D2A2"/>
<gene>
    <name evidence="8" type="primary">cheB_1</name>
    <name evidence="3" type="synonym">cheB</name>
    <name evidence="8" type="ORF">HLVA_06950</name>
</gene>
<keyword evidence="1 3" id="KW-0378">Hydrolase</keyword>
<dbReference type="SUPFAM" id="SSF52738">
    <property type="entry name" value="Methylesterase CheB, C-terminal domain"/>
    <property type="match status" value="1"/>
</dbReference>
<evidence type="ECO:0000313" key="9">
    <source>
        <dbReference type="Proteomes" id="UP001321582"/>
    </source>
</evidence>
<dbReference type="InterPro" id="IPR035909">
    <property type="entry name" value="CheB_C"/>
</dbReference>
<dbReference type="CDD" id="cd16432">
    <property type="entry name" value="CheB_Rec"/>
    <property type="match status" value="1"/>
</dbReference>
<dbReference type="GO" id="GO:0050568">
    <property type="term" value="F:protein-glutamine glutaminase activity"/>
    <property type="evidence" value="ECO:0007669"/>
    <property type="project" value="UniProtKB-UniRule"/>
</dbReference>
<dbReference type="RefSeq" id="WP_307905062.1">
    <property type="nucleotide sequence ID" value="NZ_AP027059.1"/>
</dbReference>
<comment type="domain">
    <text evidence="3">Contains a C-terminal catalytic domain, and an N-terminal region which modulates catalytic activity.</text>
</comment>
<keyword evidence="3" id="KW-0963">Cytoplasm</keyword>
<reference evidence="8 9" key="1">
    <citation type="submission" date="2022-11" db="EMBL/GenBank/DDBJ databases">
        <title>Haliovirga abyssi gen. nov., sp. nov., a mesophilic fermentative bacterium isolated from the Iheya North hydrothermal field and the proposal of Haliovirgaceae fam. nov.</title>
        <authorList>
            <person name="Miyazaki U."/>
            <person name="Tame A."/>
            <person name="Miyazaki J."/>
            <person name="Takai K."/>
            <person name="Sawayama S."/>
            <person name="Kitajima M."/>
            <person name="Okamoto A."/>
            <person name="Nakagawa S."/>
        </authorList>
    </citation>
    <scope>NUCLEOTIDE SEQUENCE [LARGE SCALE GENOMIC DNA]</scope>
    <source>
        <strain evidence="8 9">IC12</strain>
    </source>
</reference>
<dbReference type="EMBL" id="AP027059">
    <property type="protein sequence ID" value="BDU50126.1"/>
    <property type="molecule type" value="Genomic_DNA"/>
</dbReference>
<dbReference type="InterPro" id="IPR011006">
    <property type="entry name" value="CheY-like_superfamily"/>
</dbReference>
<sequence length="357" mass="39438">MIKVLVVDDSIFMRNIISDMLAEEHDIEIVGKARNGKEAIRLNRELSPDVITLDVEMPVMNGLEALKEIMKDKPTKVIMVSSLTSEGAIETIEALENGAFDFVQKPSGTISLDIRTVKKDLLEKIRVSLKANIKILETSAKDEKVKLSKFMFNKPKKTVEKFHRNSNKIVAIGISTGGPKALQNIIPELPQNINAGILIVQHMPPKFTKSLADRLDLLSNIRVKEAEDGDEVVNGQAYIAPGNYHMVVKDERGKKIIRLNQEANYSGHRPSANVLFKSVAEIYKKEAVGVIMTGMGGDGAEYLKVMKENGAKTIGQSKDTCVVYGMPRVANELGAVDYVEDLMNIPQRIVKLVGGDR</sequence>
<dbReference type="NCBIfam" id="NF009206">
    <property type="entry name" value="PRK12555.1"/>
    <property type="match status" value="1"/>
</dbReference>
<dbReference type="GO" id="GO:0005737">
    <property type="term" value="C:cytoplasm"/>
    <property type="evidence" value="ECO:0007669"/>
    <property type="project" value="UniProtKB-SubCell"/>
</dbReference>
<feature type="active site" evidence="3 4">
    <location>
        <position position="175"/>
    </location>
</feature>
<dbReference type="SUPFAM" id="SSF52172">
    <property type="entry name" value="CheY-like"/>
    <property type="match status" value="1"/>
</dbReference>
<comment type="function">
    <text evidence="3">Involved in chemotaxis. Part of a chemotaxis signal transduction system that modulates chemotaxis in response to various stimuli. Catalyzes the demethylation of specific methylglutamate residues introduced into the chemoreceptors (methyl-accepting chemotaxis proteins or MCP) by CheR. Also mediates the irreversible deamidation of specific glutamine residues to glutamic acid.</text>
</comment>
<dbReference type="Gene3D" id="3.40.50.180">
    <property type="entry name" value="Methylesterase CheB, C-terminal domain"/>
    <property type="match status" value="1"/>
</dbReference>
<dbReference type="CDD" id="cd17541">
    <property type="entry name" value="REC_CheB-like"/>
    <property type="match status" value="1"/>
</dbReference>
<evidence type="ECO:0000256" key="4">
    <source>
        <dbReference type="PROSITE-ProRule" id="PRU00050"/>
    </source>
</evidence>
<dbReference type="GO" id="GO:0006935">
    <property type="term" value="P:chemotaxis"/>
    <property type="evidence" value="ECO:0007669"/>
    <property type="project" value="UniProtKB-UniRule"/>
</dbReference>
<protein>
    <recommendedName>
        <fullName evidence="3">Protein-glutamate methylesterase/protein-glutamine glutaminase</fullName>
        <ecNumber evidence="3">3.1.1.61</ecNumber>
        <ecNumber evidence="3">3.5.1.44</ecNumber>
    </recommendedName>
</protein>
<dbReference type="PROSITE" id="PS50110">
    <property type="entry name" value="RESPONSE_REGULATORY"/>
    <property type="match status" value="1"/>
</dbReference>
<feature type="domain" description="Response regulatory" evidence="6">
    <location>
        <begin position="3"/>
        <end position="120"/>
    </location>
</feature>
<dbReference type="HAMAP" id="MF_00099">
    <property type="entry name" value="CheB_chemtxs"/>
    <property type="match status" value="1"/>
</dbReference>
<keyword evidence="3 5" id="KW-0597">Phosphoprotein</keyword>
<feature type="active site" evidence="3 4">
    <location>
        <position position="202"/>
    </location>
</feature>
<evidence type="ECO:0000259" key="6">
    <source>
        <dbReference type="PROSITE" id="PS50110"/>
    </source>
</evidence>
<comment type="PTM">
    <text evidence="3">Phosphorylated by CheA. Phosphorylation of the N-terminal regulatory domain activates the methylesterase activity.</text>
</comment>
<organism evidence="8 9">
    <name type="scientific">Haliovirga abyssi</name>
    <dbReference type="NCBI Taxonomy" id="2996794"/>
    <lineage>
        <taxon>Bacteria</taxon>
        <taxon>Fusobacteriati</taxon>
        <taxon>Fusobacteriota</taxon>
        <taxon>Fusobacteriia</taxon>
        <taxon>Fusobacteriales</taxon>
        <taxon>Haliovirgaceae</taxon>
        <taxon>Haliovirga</taxon>
    </lineage>
</organism>
<dbReference type="InterPro" id="IPR008248">
    <property type="entry name" value="CheB-like"/>
</dbReference>
<dbReference type="SMART" id="SM00448">
    <property type="entry name" value="REC"/>
    <property type="match status" value="1"/>
</dbReference>
<feature type="modified residue" description="4-aspartylphosphate" evidence="3 5">
    <location>
        <position position="54"/>
    </location>
</feature>